<proteinExistence type="predicted"/>
<sequence>MEKDKHNSEKKKAFISAIEIILREEASIYALCFLASEKNHSAASASTASSLESRRHPRPRDASLGHFCLPCILPCRNPPRGRATAGVSATGGSDTERYVHLLVMMKLYTRTAATSS</sequence>
<evidence type="ECO:0000313" key="1">
    <source>
        <dbReference type="EMBL" id="KAG8074192.1"/>
    </source>
</evidence>
<evidence type="ECO:0000313" key="2">
    <source>
        <dbReference type="Proteomes" id="UP000729402"/>
    </source>
</evidence>
<protein>
    <submittedName>
        <fullName evidence="1">Uncharacterized protein</fullName>
    </submittedName>
</protein>
<keyword evidence="2" id="KW-1185">Reference proteome</keyword>
<gene>
    <name evidence="1" type="ORF">GUJ93_ZPchr0006g44102</name>
</gene>
<name>A0A8J5VK16_ZIZPA</name>
<organism evidence="1 2">
    <name type="scientific">Zizania palustris</name>
    <name type="common">Northern wild rice</name>
    <dbReference type="NCBI Taxonomy" id="103762"/>
    <lineage>
        <taxon>Eukaryota</taxon>
        <taxon>Viridiplantae</taxon>
        <taxon>Streptophyta</taxon>
        <taxon>Embryophyta</taxon>
        <taxon>Tracheophyta</taxon>
        <taxon>Spermatophyta</taxon>
        <taxon>Magnoliopsida</taxon>
        <taxon>Liliopsida</taxon>
        <taxon>Poales</taxon>
        <taxon>Poaceae</taxon>
        <taxon>BOP clade</taxon>
        <taxon>Oryzoideae</taxon>
        <taxon>Oryzeae</taxon>
        <taxon>Zizaniinae</taxon>
        <taxon>Zizania</taxon>
    </lineage>
</organism>
<reference evidence="1" key="1">
    <citation type="journal article" date="2021" name="bioRxiv">
        <title>Whole Genome Assembly and Annotation of Northern Wild Rice, Zizania palustris L., Supports a Whole Genome Duplication in the Zizania Genus.</title>
        <authorList>
            <person name="Haas M."/>
            <person name="Kono T."/>
            <person name="Macchietto M."/>
            <person name="Millas R."/>
            <person name="McGilp L."/>
            <person name="Shao M."/>
            <person name="Duquette J."/>
            <person name="Hirsch C.N."/>
            <person name="Kimball J."/>
        </authorList>
    </citation>
    <scope>NUCLEOTIDE SEQUENCE</scope>
    <source>
        <tissue evidence="1">Fresh leaf tissue</tissue>
    </source>
</reference>
<dbReference type="AlphaFoldDB" id="A0A8J5VK16"/>
<reference evidence="1" key="2">
    <citation type="submission" date="2021-02" db="EMBL/GenBank/DDBJ databases">
        <authorList>
            <person name="Kimball J.A."/>
            <person name="Haas M.W."/>
            <person name="Macchietto M."/>
            <person name="Kono T."/>
            <person name="Duquette J."/>
            <person name="Shao M."/>
        </authorList>
    </citation>
    <scope>NUCLEOTIDE SEQUENCE</scope>
    <source>
        <tissue evidence="1">Fresh leaf tissue</tissue>
    </source>
</reference>
<dbReference type="Proteomes" id="UP000729402">
    <property type="component" value="Unassembled WGS sequence"/>
</dbReference>
<dbReference type="EMBL" id="JAAALK010000283">
    <property type="protein sequence ID" value="KAG8074192.1"/>
    <property type="molecule type" value="Genomic_DNA"/>
</dbReference>
<comment type="caution">
    <text evidence="1">The sequence shown here is derived from an EMBL/GenBank/DDBJ whole genome shotgun (WGS) entry which is preliminary data.</text>
</comment>
<accession>A0A8J5VK16</accession>